<evidence type="ECO:0000256" key="7">
    <source>
        <dbReference type="RuleBase" id="RU363032"/>
    </source>
</evidence>
<sequence>MQTKVTASNRIWLIIFILFTIIWLFPVVFALGTSFRPLQDIYNNVLNIIPLSPTIENYKTLFQRLPMAQITLNTAIIATTATVLKLVTSFLAAYAFVYFDFKGKNVVYFIFLSTIFVPFTVTMLPSYLLLSKMGLNNNIFGVIFPQIADAAGIMLLNQAMRNIPYSLIEVAHLDNIGDWRIIKDIILPLIQPQLTSTGIWFFVNSWNEFVWPSLILRTEENYTLPLALQMFMSAEGGTDFGVAMAVSVVTMSIPLLLYIIFQKRIIGTFTASGIK</sequence>
<dbReference type="EMBL" id="CP023434">
    <property type="protein sequence ID" value="AXY24622.1"/>
    <property type="molecule type" value="Genomic_DNA"/>
</dbReference>
<evidence type="ECO:0000256" key="1">
    <source>
        <dbReference type="ARBA" id="ARBA00004651"/>
    </source>
</evidence>
<evidence type="ECO:0000256" key="3">
    <source>
        <dbReference type="ARBA" id="ARBA00022475"/>
    </source>
</evidence>
<evidence type="ECO:0000259" key="8">
    <source>
        <dbReference type="PROSITE" id="PS50928"/>
    </source>
</evidence>
<evidence type="ECO:0000256" key="2">
    <source>
        <dbReference type="ARBA" id="ARBA00022448"/>
    </source>
</evidence>
<keyword evidence="5 7" id="KW-1133">Transmembrane helix</keyword>
<dbReference type="InterPro" id="IPR000515">
    <property type="entry name" value="MetI-like"/>
</dbReference>
<organism evidence="9 10">
    <name type="scientific">Suicoccus acidiformans</name>
    <dbReference type="NCBI Taxonomy" id="2036206"/>
    <lineage>
        <taxon>Bacteria</taxon>
        <taxon>Bacillati</taxon>
        <taxon>Bacillota</taxon>
        <taxon>Bacilli</taxon>
        <taxon>Lactobacillales</taxon>
        <taxon>Aerococcaceae</taxon>
        <taxon>Suicoccus</taxon>
    </lineage>
</organism>
<feature type="domain" description="ABC transmembrane type-1" evidence="8">
    <location>
        <begin position="71"/>
        <end position="261"/>
    </location>
</feature>
<dbReference type="RefSeq" id="WP_118989546.1">
    <property type="nucleotide sequence ID" value="NZ_CP023434.1"/>
</dbReference>
<dbReference type="Proteomes" id="UP000263232">
    <property type="component" value="Chromosome"/>
</dbReference>
<name>A0A347WHR5_9LACT</name>
<dbReference type="PANTHER" id="PTHR43744">
    <property type="entry name" value="ABC TRANSPORTER PERMEASE PROTEIN MG189-RELATED-RELATED"/>
    <property type="match status" value="1"/>
</dbReference>
<dbReference type="Pfam" id="PF00528">
    <property type="entry name" value="BPD_transp_1"/>
    <property type="match status" value="1"/>
</dbReference>
<dbReference type="PANTHER" id="PTHR43744:SF8">
    <property type="entry name" value="SN-GLYCEROL-3-PHOSPHATE TRANSPORT SYSTEM PERMEASE PROTEIN UGPE"/>
    <property type="match status" value="1"/>
</dbReference>
<keyword evidence="4 7" id="KW-0812">Transmembrane</keyword>
<dbReference type="SUPFAM" id="SSF161098">
    <property type="entry name" value="MetI-like"/>
    <property type="match status" value="1"/>
</dbReference>
<keyword evidence="10" id="KW-1185">Reference proteome</keyword>
<keyword evidence="3" id="KW-1003">Cell membrane</keyword>
<dbReference type="Gene3D" id="1.10.3720.10">
    <property type="entry name" value="MetI-like"/>
    <property type="match status" value="1"/>
</dbReference>
<feature type="transmembrane region" description="Helical" evidence="7">
    <location>
        <begin position="106"/>
        <end position="127"/>
    </location>
</feature>
<dbReference type="KEGG" id="abae:CL176_00460"/>
<dbReference type="GO" id="GO:0005886">
    <property type="term" value="C:plasma membrane"/>
    <property type="evidence" value="ECO:0007669"/>
    <property type="project" value="UniProtKB-SubCell"/>
</dbReference>
<dbReference type="AlphaFoldDB" id="A0A347WHR5"/>
<dbReference type="PROSITE" id="PS50928">
    <property type="entry name" value="ABC_TM1"/>
    <property type="match status" value="1"/>
</dbReference>
<dbReference type="OrthoDB" id="9771544at2"/>
<keyword evidence="6 7" id="KW-0472">Membrane</keyword>
<dbReference type="CDD" id="cd06261">
    <property type="entry name" value="TM_PBP2"/>
    <property type="match status" value="1"/>
</dbReference>
<accession>A0A347WHR5</accession>
<proteinExistence type="inferred from homology"/>
<evidence type="ECO:0000313" key="9">
    <source>
        <dbReference type="EMBL" id="AXY24622.1"/>
    </source>
</evidence>
<comment type="similarity">
    <text evidence="7">Belongs to the binding-protein-dependent transport system permease family.</text>
</comment>
<gene>
    <name evidence="9" type="ORF">CL176_00460</name>
</gene>
<feature type="transmembrane region" description="Helical" evidence="7">
    <location>
        <begin position="240"/>
        <end position="261"/>
    </location>
</feature>
<feature type="transmembrane region" description="Helical" evidence="7">
    <location>
        <begin position="75"/>
        <end position="99"/>
    </location>
</feature>
<protein>
    <submittedName>
        <fullName evidence="9">ABC transporter permease</fullName>
    </submittedName>
</protein>
<reference evidence="9 10" key="1">
    <citation type="submission" date="2017-09" db="EMBL/GenBank/DDBJ databases">
        <title>Complete genome sequence of Oxytococcus suis strain ZY16052.</title>
        <authorList>
            <person name="Li F."/>
        </authorList>
    </citation>
    <scope>NUCLEOTIDE SEQUENCE [LARGE SCALE GENOMIC DNA]</scope>
    <source>
        <strain evidence="9 10">ZY16052</strain>
    </source>
</reference>
<dbReference type="InterPro" id="IPR035906">
    <property type="entry name" value="MetI-like_sf"/>
</dbReference>
<evidence type="ECO:0000256" key="4">
    <source>
        <dbReference type="ARBA" id="ARBA00022692"/>
    </source>
</evidence>
<evidence type="ECO:0000313" key="10">
    <source>
        <dbReference type="Proteomes" id="UP000263232"/>
    </source>
</evidence>
<evidence type="ECO:0000256" key="5">
    <source>
        <dbReference type="ARBA" id="ARBA00022989"/>
    </source>
</evidence>
<comment type="subcellular location">
    <subcellularLocation>
        <location evidence="1 7">Cell membrane</location>
        <topology evidence="1 7">Multi-pass membrane protein</topology>
    </subcellularLocation>
</comment>
<keyword evidence="2 7" id="KW-0813">Transport</keyword>
<evidence type="ECO:0000256" key="6">
    <source>
        <dbReference type="ARBA" id="ARBA00023136"/>
    </source>
</evidence>
<feature type="transmembrane region" description="Helical" evidence="7">
    <location>
        <begin position="12"/>
        <end position="32"/>
    </location>
</feature>
<dbReference type="GO" id="GO:0055085">
    <property type="term" value="P:transmembrane transport"/>
    <property type="evidence" value="ECO:0007669"/>
    <property type="project" value="InterPro"/>
</dbReference>